<feature type="binding site" evidence="3">
    <location>
        <position position="32"/>
    </location>
    <ligand>
        <name>Zn(2+)</name>
        <dbReference type="ChEBI" id="CHEBI:29105"/>
    </ligand>
</feature>
<dbReference type="PATRIC" id="fig|45073.5.peg.732"/>
<dbReference type="EMBL" id="LNYS01000006">
    <property type="protein sequence ID" value="KTD51850.1"/>
    <property type="molecule type" value="Genomic_DNA"/>
</dbReference>
<keyword evidence="6" id="KW-1185">Reference proteome</keyword>
<dbReference type="RefSeq" id="WP_058506797.1">
    <property type="nucleotide sequence ID" value="NZ_CAAAIK010000011.1"/>
</dbReference>
<comment type="similarity">
    <text evidence="3">Belongs to the DNA gyrase inhibitor YacG family.</text>
</comment>
<dbReference type="NCBIfam" id="NF001638">
    <property type="entry name" value="PRK00418.1"/>
    <property type="match status" value="1"/>
</dbReference>
<dbReference type="GO" id="GO:0006355">
    <property type="term" value="P:regulation of DNA-templated transcription"/>
    <property type="evidence" value="ECO:0007669"/>
    <property type="project" value="InterPro"/>
</dbReference>
<evidence type="ECO:0000256" key="4">
    <source>
        <dbReference type="SAM" id="MobiDB-lite"/>
    </source>
</evidence>
<dbReference type="SUPFAM" id="SSF57716">
    <property type="entry name" value="Glucocorticoid receptor-like (DNA-binding domain)"/>
    <property type="match status" value="1"/>
</dbReference>
<dbReference type="STRING" id="45073.Lqui_0694"/>
<comment type="function">
    <text evidence="3">Inhibits all the catalytic activities of DNA gyrase by preventing its interaction with DNA. Acts by binding directly to the C-terminal domain of GyrB, which probably disrupts DNA binding by the gyrase.</text>
</comment>
<gene>
    <name evidence="3 5" type="primary">yacG</name>
    <name evidence="5" type="ORF">Lqui_0694</name>
</gene>
<dbReference type="Pfam" id="PF03884">
    <property type="entry name" value="YacG"/>
    <property type="match status" value="1"/>
</dbReference>
<reference evidence="5 6" key="1">
    <citation type="submission" date="2015-11" db="EMBL/GenBank/DDBJ databases">
        <title>Genomic analysis of 38 Legionella species identifies large and diverse effector repertoires.</title>
        <authorList>
            <person name="Burstein D."/>
            <person name="Amaro F."/>
            <person name="Zusman T."/>
            <person name="Lifshitz Z."/>
            <person name="Cohen O."/>
            <person name="Gilbert J.A."/>
            <person name="Pupko T."/>
            <person name="Shuman H.A."/>
            <person name="Segal G."/>
        </authorList>
    </citation>
    <scope>NUCLEOTIDE SEQUENCE [LARGE SCALE GENOMIC DNA]</scope>
    <source>
        <strain evidence="5 6">CDC#1442-AUS-E</strain>
    </source>
</reference>
<comment type="caution">
    <text evidence="5">The sequence shown here is derived from an EMBL/GenBank/DDBJ whole genome shotgun (WGS) entry which is preliminary data.</text>
</comment>
<protein>
    <recommendedName>
        <fullName evidence="3">DNA gyrase inhibitor YacG</fullName>
    </recommendedName>
</protein>
<accession>A0A0W0Y4X8</accession>
<dbReference type="Proteomes" id="UP000054618">
    <property type="component" value="Unassembled WGS sequence"/>
</dbReference>
<comment type="subunit">
    <text evidence="3">Interacts with GyrB.</text>
</comment>
<dbReference type="HAMAP" id="MF_00649">
    <property type="entry name" value="DNA_gyrase_inhibitor_YacG"/>
    <property type="match status" value="1"/>
</dbReference>
<comment type="cofactor">
    <cofactor evidence="3">
        <name>Zn(2+)</name>
        <dbReference type="ChEBI" id="CHEBI:29105"/>
    </cofactor>
    <text evidence="3">Binds 1 zinc ion.</text>
</comment>
<organism evidence="5 6">
    <name type="scientific">Legionella quinlivanii</name>
    <dbReference type="NCBI Taxonomy" id="45073"/>
    <lineage>
        <taxon>Bacteria</taxon>
        <taxon>Pseudomonadati</taxon>
        <taxon>Pseudomonadota</taxon>
        <taxon>Gammaproteobacteria</taxon>
        <taxon>Legionellales</taxon>
        <taxon>Legionellaceae</taxon>
        <taxon>Legionella</taxon>
    </lineage>
</organism>
<dbReference type="PANTHER" id="PTHR36150:SF1">
    <property type="entry name" value="DNA GYRASE INHIBITOR YACG"/>
    <property type="match status" value="1"/>
</dbReference>
<keyword evidence="1 3" id="KW-0479">Metal-binding</keyword>
<evidence type="ECO:0000256" key="1">
    <source>
        <dbReference type="ARBA" id="ARBA00022723"/>
    </source>
</evidence>
<dbReference type="GO" id="GO:0008270">
    <property type="term" value="F:zinc ion binding"/>
    <property type="evidence" value="ECO:0007669"/>
    <property type="project" value="UniProtKB-UniRule"/>
</dbReference>
<keyword evidence="2 3" id="KW-0862">Zinc</keyword>
<dbReference type="GO" id="GO:0008657">
    <property type="term" value="F:DNA topoisomerase type II (double strand cut, ATP-hydrolyzing) inhibitor activity"/>
    <property type="evidence" value="ECO:0007669"/>
    <property type="project" value="UniProtKB-UniRule"/>
</dbReference>
<feature type="binding site" evidence="3">
    <location>
        <position position="28"/>
    </location>
    <ligand>
        <name>Zn(2+)</name>
        <dbReference type="ChEBI" id="CHEBI:29105"/>
    </ligand>
</feature>
<sequence>MQKSKKINCPICGKTNTWKPENSFRPFCSERCKLIDLGEWAFETRRIPGAPLPPQSTDGGEDDFS</sequence>
<dbReference type="AlphaFoldDB" id="A0A0W0Y4X8"/>
<dbReference type="InterPro" id="IPR005584">
    <property type="entry name" value="DNA_gyrase_inhibitor_YacG"/>
</dbReference>
<name>A0A0W0Y4X8_9GAMM</name>
<evidence type="ECO:0000256" key="3">
    <source>
        <dbReference type="HAMAP-Rule" id="MF_00649"/>
    </source>
</evidence>
<proteinExistence type="inferred from homology"/>
<dbReference type="OrthoDB" id="9809663at2"/>
<evidence type="ECO:0000313" key="6">
    <source>
        <dbReference type="Proteomes" id="UP000054618"/>
    </source>
</evidence>
<dbReference type="Gene3D" id="3.30.50.10">
    <property type="entry name" value="Erythroid Transcription Factor GATA-1, subunit A"/>
    <property type="match status" value="1"/>
</dbReference>
<dbReference type="PANTHER" id="PTHR36150">
    <property type="entry name" value="DNA GYRASE INHIBITOR YACG"/>
    <property type="match status" value="1"/>
</dbReference>
<dbReference type="InterPro" id="IPR013088">
    <property type="entry name" value="Znf_NHR/GATA"/>
</dbReference>
<feature type="binding site" evidence="3">
    <location>
        <position position="9"/>
    </location>
    <ligand>
        <name>Zn(2+)</name>
        <dbReference type="ChEBI" id="CHEBI:29105"/>
    </ligand>
</feature>
<evidence type="ECO:0000313" key="5">
    <source>
        <dbReference type="EMBL" id="KTD51850.1"/>
    </source>
</evidence>
<feature type="region of interest" description="Disordered" evidence="4">
    <location>
        <begin position="46"/>
        <end position="65"/>
    </location>
</feature>
<feature type="binding site" evidence="3">
    <location>
        <position position="12"/>
    </location>
    <ligand>
        <name>Zn(2+)</name>
        <dbReference type="ChEBI" id="CHEBI:29105"/>
    </ligand>
</feature>
<evidence type="ECO:0000256" key="2">
    <source>
        <dbReference type="ARBA" id="ARBA00022833"/>
    </source>
</evidence>